<name>A0ACC1AVR0_9ROSI</name>
<reference evidence="2" key="1">
    <citation type="journal article" date="2023" name="G3 (Bethesda)">
        <title>Genome assembly and association tests identify interacting loci associated with vigor, precocity, and sex in interspecific pistachio rootstocks.</title>
        <authorList>
            <person name="Palmer W."/>
            <person name="Jacygrad E."/>
            <person name="Sagayaradj S."/>
            <person name="Cavanaugh K."/>
            <person name="Han R."/>
            <person name="Bertier L."/>
            <person name="Beede B."/>
            <person name="Kafkas S."/>
            <person name="Golino D."/>
            <person name="Preece J."/>
            <person name="Michelmore R."/>
        </authorList>
    </citation>
    <scope>NUCLEOTIDE SEQUENCE [LARGE SCALE GENOMIC DNA]</scope>
</reference>
<evidence type="ECO:0000313" key="1">
    <source>
        <dbReference type="EMBL" id="KAJ0090776.1"/>
    </source>
</evidence>
<proteinExistence type="predicted"/>
<organism evidence="1 2">
    <name type="scientific">Pistacia atlantica</name>
    <dbReference type="NCBI Taxonomy" id="434234"/>
    <lineage>
        <taxon>Eukaryota</taxon>
        <taxon>Viridiplantae</taxon>
        <taxon>Streptophyta</taxon>
        <taxon>Embryophyta</taxon>
        <taxon>Tracheophyta</taxon>
        <taxon>Spermatophyta</taxon>
        <taxon>Magnoliopsida</taxon>
        <taxon>eudicotyledons</taxon>
        <taxon>Gunneridae</taxon>
        <taxon>Pentapetalae</taxon>
        <taxon>rosids</taxon>
        <taxon>malvids</taxon>
        <taxon>Sapindales</taxon>
        <taxon>Anacardiaceae</taxon>
        <taxon>Pistacia</taxon>
    </lineage>
</organism>
<comment type="caution">
    <text evidence="1">The sequence shown here is derived from an EMBL/GenBank/DDBJ whole genome shotgun (WGS) entry which is preliminary data.</text>
</comment>
<dbReference type="Proteomes" id="UP001164250">
    <property type="component" value="Chromosome 8"/>
</dbReference>
<gene>
    <name evidence="1" type="ORF">Patl1_12597</name>
</gene>
<protein>
    <submittedName>
        <fullName evidence="1">Uncharacterized protein</fullName>
    </submittedName>
</protein>
<dbReference type="EMBL" id="CM047904">
    <property type="protein sequence ID" value="KAJ0090776.1"/>
    <property type="molecule type" value="Genomic_DNA"/>
</dbReference>
<keyword evidence="2" id="KW-1185">Reference proteome</keyword>
<evidence type="ECO:0000313" key="2">
    <source>
        <dbReference type="Proteomes" id="UP001164250"/>
    </source>
</evidence>
<sequence length="655" mass="71152">MHSWRLYDIVPIFYGNQVGPAPALIKAEVPCSARRRNLSDKERVLKTVKGIIMTAVPLIVLILNKLTPEKFDALKGQLIDYGITTPDILKGVISLIIDKAVLEPTFCPIATVCRGTESPKAYYPEVVNEAIALALEKNPPCVEPVIKLLEFLLGKNVLTTKDIGTGCLLYGSMLDDICIDVPKAPNNFGEVVGKLVVARGSGTQGKLYWAQGAEIQACESLLSQHAKPVMPAASLITSPEKAMAPAPKLNLADLQKKTISLLEEYFKAIALHSAKESLHVEPVIKLLEFLLGKNVLTTRDIGTGCLLYGSLLDDICIDVPKAPNNFGEVVGKLVVAREYFSVRILDEALQCVEELKAPAYYPGVVREAIALALQNNPPCVEPVIKLLEFLLAPNNFGEVVGKLVVARGLDFKKLKKVGDDYFRKTVFDAAMWSIGSSTSGEELYWAQGAEIQACESLLSQHAKPVMPAASLITSPEKAMAPAPKLNLADLQKKTISLLEEYFSVRILDEALQCVEELKAPAYYPGVVREAIALALQKNPPCVEPVIKLLEFLLGKNVLTTRDIGTGCLLYGSLLDDICMDVPKAPNNFGEVVGKLVVARSLDFKVVKEVLKKVEDDSFRKTIFDAAMRSIGSSPSGEELLAAQGAEIQACESLLA</sequence>
<accession>A0ACC1AVR0</accession>